<protein>
    <submittedName>
        <fullName evidence="3">Uncharacterized protein</fullName>
    </submittedName>
</protein>
<feature type="region of interest" description="Disordered" evidence="1">
    <location>
        <begin position="1"/>
        <end position="29"/>
    </location>
</feature>
<organism evidence="3 4">
    <name type="scientific">Roseateles amylovorans</name>
    <dbReference type="NCBI Taxonomy" id="2978473"/>
    <lineage>
        <taxon>Bacteria</taxon>
        <taxon>Pseudomonadati</taxon>
        <taxon>Pseudomonadota</taxon>
        <taxon>Betaproteobacteria</taxon>
        <taxon>Burkholderiales</taxon>
        <taxon>Sphaerotilaceae</taxon>
        <taxon>Roseateles</taxon>
    </lineage>
</organism>
<name>A0ABY6B0T7_9BURK</name>
<keyword evidence="2" id="KW-0812">Transmembrane</keyword>
<feature type="transmembrane region" description="Helical" evidence="2">
    <location>
        <begin position="40"/>
        <end position="63"/>
    </location>
</feature>
<dbReference type="EMBL" id="CP104562">
    <property type="protein sequence ID" value="UXH76940.1"/>
    <property type="molecule type" value="Genomic_DNA"/>
</dbReference>
<accession>A0ABY6B0T7</accession>
<dbReference type="Proteomes" id="UP001064933">
    <property type="component" value="Chromosome"/>
</dbReference>
<reference evidence="3" key="1">
    <citation type="submission" date="2022-10" db="EMBL/GenBank/DDBJ databases">
        <title>Characterization and whole genome sequencing of a new Roseateles species, isolated from fresh water.</title>
        <authorList>
            <person name="Guliayeva D.Y."/>
            <person name="Akhremchuk A.E."/>
            <person name="Sikolenko M.A."/>
            <person name="Valentovich L.N."/>
            <person name="Sidarenka A.V."/>
        </authorList>
    </citation>
    <scope>NUCLEOTIDE SEQUENCE</scope>
    <source>
        <strain evidence="3">BIM B-1768</strain>
    </source>
</reference>
<keyword evidence="4" id="KW-1185">Reference proteome</keyword>
<evidence type="ECO:0000313" key="4">
    <source>
        <dbReference type="Proteomes" id="UP001064933"/>
    </source>
</evidence>
<proteinExistence type="predicted"/>
<sequence length="89" mass="9696">MDTRFPHVMQRSSPHHDSSPPRRSLHVPHHFSDSALHSSLMVAVLAVAALAVVQAFNVGVLMWRLDPVVVTGKAQQTTPLPADPSATKR</sequence>
<dbReference type="RefSeq" id="WP_261756682.1">
    <property type="nucleotide sequence ID" value="NZ_CP104562.2"/>
</dbReference>
<gene>
    <name evidence="3" type="ORF">N4261_18165</name>
</gene>
<keyword evidence="2" id="KW-1133">Transmembrane helix</keyword>
<evidence type="ECO:0000256" key="1">
    <source>
        <dbReference type="SAM" id="MobiDB-lite"/>
    </source>
</evidence>
<keyword evidence="2" id="KW-0472">Membrane</keyword>
<evidence type="ECO:0000313" key="3">
    <source>
        <dbReference type="EMBL" id="UXH76940.1"/>
    </source>
</evidence>
<evidence type="ECO:0000256" key="2">
    <source>
        <dbReference type="SAM" id="Phobius"/>
    </source>
</evidence>